<keyword evidence="3 6" id="KW-0805">Transcription regulation</keyword>
<evidence type="ECO:0000259" key="7">
    <source>
        <dbReference type="Pfam" id="PF01709"/>
    </source>
</evidence>
<dbReference type="Gene3D" id="1.10.10.200">
    <property type="match status" value="1"/>
</dbReference>
<dbReference type="Proteomes" id="UP000216943">
    <property type="component" value="Unassembled WGS sequence"/>
</dbReference>
<dbReference type="InterPro" id="IPR048300">
    <property type="entry name" value="TACO1_YebC-like_2nd/3rd_dom"/>
</dbReference>
<name>A0A269THP5_9BACT</name>
<feature type="domain" description="TACO1/YebC-like second and third" evidence="7">
    <location>
        <begin position="82"/>
        <end position="239"/>
    </location>
</feature>
<dbReference type="InterPro" id="IPR002876">
    <property type="entry name" value="Transcrip_reg_TACO1-like"/>
</dbReference>
<dbReference type="GO" id="GO:0005829">
    <property type="term" value="C:cytosol"/>
    <property type="evidence" value="ECO:0007669"/>
    <property type="project" value="TreeGrafter"/>
</dbReference>
<dbReference type="AlphaFoldDB" id="A0A269THP5"/>
<dbReference type="EMBL" id="NQNY01000017">
    <property type="protein sequence ID" value="PAK20979.1"/>
    <property type="molecule type" value="Genomic_DNA"/>
</dbReference>
<keyword evidence="4 6" id="KW-0238">DNA-binding</keyword>
<dbReference type="SUPFAM" id="SSF75625">
    <property type="entry name" value="YebC-like"/>
    <property type="match status" value="1"/>
</dbReference>
<dbReference type="InterPro" id="IPR029072">
    <property type="entry name" value="YebC-like"/>
</dbReference>
<accession>A0A269THP5</accession>
<sequence length="240" mass="26276">MAGHSKWANIKHRKGAQDAKRGKIFQKLSKEISVAATRGADINSNPALRLAVSKARSASMPKSNIEKAIAKGSGSGKDAVQYTELTYSGTVSKGVQILVVCLTDNLNRLTANIGSMFRRANGALGKQNSVPYVFERKGLIEIDSSLITEDDITMIALDAGASDIVVEDKYYSITCEPEDFVEVLDKIRSATNFEEFLSAEISYIANSTVEMDDEEAQKVLDFIERLESDDDVQNVYHNLG</sequence>
<gene>
    <name evidence="9" type="ORF">CJJ23_04530</name>
</gene>
<dbReference type="Pfam" id="PF20772">
    <property type="entry name" value="TACO1_YebC_N"/>
    <property type="match status" value="1"/>
</dbReference>
<dbReference type="PANTHER" id="PTHR12532:SF6">
    <property type="entry name" value="TRANSCRIPTIONAL REGULATORY PROTEIN YEBC-RELATED"/>
    <property type="match status" value="1"/>
</dbReference>
<organism evidence="9 10">
    <name type="scientific">Mycoplasmopsis agassizii</name>
    <dbReference type="NCBI Taxonomy" id="33922"/>
    <lineage>
        <taxon>Bacteria</taxon>
        <taxon>Bacillati</taxon>
        <taxon>Mycoplasmatota</taxon>
        <taxon>Mycoplasmoidales</taxon>
        <taxon>Metamycoplasmataceae</taxon>
        <taxon>Mycoplasmopsis</taxon>
    </lineage>
</organism>
<dbReference type="InterPro" id="IPR017856">
    <property type="entry name" value="Integrase-like_N"/>
</dbReference>
<evidence type="ECO:0000256" key="5">
    <source>
        <dbReference type="ARBA" id="ARBA00023163"/>
    </source>
</evidence>
<dbReference type="GO" id="GO:0006355">
    <property type="term" value="P:regulation of DNA-templated transcription"/>
    <property type="evidence" value="ECO:0007669"/>
    <property type="project" value="UniProtKB-UniRule"/>
</dbReference>
<evidence type="ECO:0000256" key="2">
    <source>
        <dbReference type="ARBA" id="ARBA00022490"/>
    </source>
</evidence>
<dbReference type="HAMAP" id="MF_00693">
    <property type="entry name" value="Transcrip_reg_TACO1"/>
    <property type="match status" value="1"/>
</dbReference>
<dbReference type="InterPro" id="IPR049083">
    <property type="entry name" value="TACO1_YebC_N"/>
</dbReference>
<dbReference type="NCBIfam" id="NF001030">
    <property type="entry name" value="PRK00110.1"/>
    <property type="match status" value="1"/>
</dbReference>
<keyword evidence="5 6" id="KW-0804">Transcription</keyword>
<dbReference type="RefSeq" id="WP_095335158.1">
    <property type="nucleotide sequence ID" value="NZ_NQNY01000017.1"/>
</dbReference>
<dbReference type="FunFam" id="1.10.10.200:FF:000002">
    <property type="entry name" value="Probable transcriptional regulatory protein CLM62_37755"/>
    <property type="match status" value="1"/>
</dbReference>
<dbReference type="InterPro" id="IPR026564">
    <property type="entry name" value="Transcrip_reg_TACO1-like_dom3"/>
</dbReference>
<evidence type="ECO:0000256" key="3">
    <source>
        <dbReference type="ARBA" id="ARBA00023015"/>
    </source>
</evidence>
<evidence type="ECO:0000259" key="8">
    <source>
        <dbReference type="Pfam" id="PF20772"/>
    </source>
</evidence>
<dbReference type="OrthoDB" id="9781053at2"/>
<evidence type="ECO:0000313" key="10">
    <source>
        <dbReference type="Proteomes" id="UP000216943"/>
    </source>
</evidence>
<comment type="similarity">
    <text evidence="1 6">Belongs to the TACO1 family.</text>
</comment>
<evidence type="ECO:0000256" key="1">
    <source>
        <dbReference type="ARBA" id="ARBA00008724"/>
    </source>
</evidence>
<feature type="domain" description="TACO1/YebC-like N-terminal" evidence="8">
    <location>
        <begin position="5"/>
        <end position="74"/>
    </location>
</feature>
<dbReference type="GO" id="GO:0003677">
    <property type="term" value="F:DNA binding"/>
    <property type="evidence" value="ECO:0007669"/>
    <property type="project" value="UniProtKB-UniRule"/>
</dbReference>
<dbReference type="NCBIfam" id="TIGR01033">
    <property type="entry name" value="YebC/PmpR family DNA-binding transcriptional regulator"/>
    <property type="match status" value="1"/>
</dbReference>
<comment type="subcellular location">
    <subcellularLocation>
        <location evidence="6">Cytoplasm</location>
    </subcellularLocation>
</comment>
<protein>
    <recommendedName>
        <fullName evidence="6">Probable transcriptional regulatory protein CJJ23_04530</fullName>
    </recommendedName>
</protein>
<dbReference type="PANTHER" id="PTHR12532">
    <property type="entry name" value="TRANSLATIONAL ACTIVATOR OF CYTOCHROME C OXIDASE 1"/>
    <property type="match status" value="1"/>
</dbReference>
<evidence type="ECO:0000256" key="6">
    <source>
        <dbReference type="HAMAP-Rule" id="MF_00693"/>
    </source>
</evidence>
<dbReference type="NCBIfam" id="NF009044">
    <property type="entry name" value="PRK12378.1"/>
    <property type="match status" value="1"/>
</dbReference>
<proteinExistence type="inferred from homology"/>
<dbReference type="Pfam" id="PF01709">
    <property type="entry name" value="Transcrip_reg"/>
    <property type="match status" value="1"/>
</dbReference>
<keyword evidence="2 6" id="KW-0963">Cytoplasm</keyword>
<comment type="caution">
    <text evidence="9">The sequence shown here is derived from an EMBL/GenBank/DDBJ whole genome shotgun (WGS) entry which is preliminary data.</text>
</comment>
<reference evidence="10" key="1">
    <citation type="submission" date="2017-08" db="EMBL/GenBank/DDBJ databases">
        <authorList>
            <person name="Alvarez-Ponce D."/>
            <person name="Weitzman C.L."/>
            <person name="Tillett R.L."/>
            <person name="Sandmeier F.C."/>
            <person name="Tracy C.R."/>
        </authorList>
    </citation>
    <scope>NUCLEOTIDE SEQUENCE [LARGE SCALE GENOMIC DNA]</scope>
    <source>
        <strain evidence="10">723</strain>
    </source>
</reference>
<dbReference type="Gene3D" id="3.30.70.980">
    <property type="match status" value="2"/>
</dbReference>
<evidence type="ECO:0000313" key="9">
    <source>
        <dbReference type="EMBL" id="PAK20979.1"/>
    </source>
</evidence>
<evidence type="ECO:0000256" key="4">
    <source>
        <dbReference type="ARBA" id="ARBA00023125"/>
    </source>
</evidence>